<keyword evidence="3" id="KW-1185">Reference proteome</keyword>
<dbReference type="AlphaFoldDB" id="A0AAX6MJ70"/>
<dbReference type="Gene3D" id="3.90.1410.10">
    <property type="entry name" value="set domain protein methyltransferase, domain 1"/>
    <property type="match status" value="1"/>
</dbReference>
<name>A0AAX6MJ70_9PEZI</name>
<dbReference type="CDD" id="cd19177">
    <property type="entry name" value="SET_SETD4"/>
    <property type="match status" value="1"/>
</dbReference>
<comment type="caution">
    <text evidence="2">The sequence shown here is derived from an EMBL/GenBank/DDBJ whole genome shotgun (WGS) entry which is preliminary data.</text>
</comment>
<protein>
    <recommendedName>
        <fullName evidence="1">SET domain-containing protein</fullName>
    </recommendedName>
</protein>
<feature type="domain" description="SET" evidence="1">
    <location>
        <begin position="19"/>
        <end position="225"/>
    </location>
</feature>
<accession>A0AAX6MJ70</accession>
<gene>
    <name evidence="2" type="ORF">Daesc_007056</name>
</gene>
<sequence>MESYGEFLSWAIERGVKLNAIEPRRMPGRGIGLVATRAIKPDEIILDVPTSCIRSIDTVHKPIIRHLPKTISIHGLLAADLALDGSSKYAIWNAVCPTPEDFAGMPLVWPQELRTLLPPAARDLLSKQEAKFKRDWATVLAAYPEQLDEERYRYAWMLVNTRTFYYVNPKLKKRSKDDHMCLQPVADLFNHTDEGGCNVAFDHEGFSIKATRGYAQGEEVKICYGRHSGDFLLVEYGFVMDENRWDEILLDDVLVPKLSDRQKERLEEVGFLGKYILDRETVCHRTQVAARLLCCGVREWKRFVDGIDDGERSQKNADQLALKLLREQRHIAEKRITEVQLLDVGLPQQKEVLARRWKQIQDLIDVNIARLEDYKNSS</sequence>
<dbReference type="PANTHER" id="PTHR13271">
    <property type="entry name" value="UNCHARACTERIZED PUTATIVE METHYLTRANSFERASE"/>
    <property type="match status" value="1"/>
</dbReference>
<dbReference type="InterPro" id="IPR044429">
    <property type="entry name" value="SETD4_SET"/>
</dbReference>
<evidence type="ECO:0000313" key="2">
    <source>
        <dbReference type="EMBL" id="KAK6952516.1"/>
    </source>
</evidence>
<dbReference type="InterPro" id="IPR050600">
    <property type="entry name" value="SETD3_SETD6_MTase"/>
</dbReference>
<dbReference type="GO" id="GO:0016279">
    <property type="term" value="F:protein-lysine N-methyltransferase activity"/>
    <property type="evidence" value="ECO:0007669"/>
    <property type="project" value="InterPro"/>
</dbReference>
<dbReference type="SUPFAM" id="SSF82199">
    <property type="entry name" value="SET domain"/>
    <property type="match status" value="1"/>
</dbReference>
<dbReference type="PROSITE" id="PS50280">
    <property type="entry name" value="SET"/>
    <property type="match status" value="1"/>
</dbReference>
<evidence type="ECO:0000259" key="1">
    <source>
        <dbReference type="PROSITE" id="PS50280"/>
    </source>
</evidence>
<dbReference type="PANTHER" id="PTHR13271:SF137">
    <property type="entry name" value="SET DOMAIN-CONTAINING PROTEIN"/>
    <property type="match status" value="1"/>
</dbReference>
<dbReference type="Pfam" id="PF00856">
    <property type="entry name" value="SET"/>
    <property type="match status" value="1"/>
</dbReference>
<reference evidence="2 3" key="1">
    <citation type="journal article" date="2024" name="Front Chem Biol">
        <title>Unveiling the potential of Daldinia eschscholtzii MFLUCC 19-0629 through bioactivity and bioinformatics studies for enhanced sustainable agriculture production.</title>
        <authorList>
            <person name="Brooks S."/>
            <person name="Weaver J.A."/>
            <person name="Klomchit A."/>
            <person name="Alharthi S.A."/>
            <person name="Onlamun T."/>
            <person name="Nurani R."/>
            <person name="Vong T.K."/>
            <person name="Alberti F."/>
            <person name="Greco C."/>
        </authorList>
    </citation>
    <scope>NUCLEOTIDE SEQUENCE [LARGE SCALE GENOMIC DNA]</scope>
    <source>
        <strain evidence="2">MFLUCC 19-0629</strain>
    </source>
</reference>
<proteinExistence type="predicted"/>
<organism evidence="2 3">
    <name type="scientific">Daldinia eschscholtzii</name>
    <dbReference type="NCBI Taxonomy" id="292717"/>
    <lineage>
        <taxon>Eukaryota</taxon>
        <taxon>Fungi</taxon>
        <taxon>Dikarya</taxon>
        <taxon>Ascomycota</taxon>
        <taxon>Pezizomycotina</taxon>
        <taxon>Sordariomycetes</taxon>
        <taxon>Xylariomycetidae</taxon>
        <taxon>Xylariales</taxon>
        <taxon>Hypoxylaceae</taxon>
        <taxon>Daldinia</taxon>
    </lineage>
</organism>
<dbReference type="EMBL" id="JBANMG010000006">
    <property type="protein sequence ID" value="KAK6952516.1"/>
    <property type="molecule type" value="Genomic_DNA"/>
</dbReference>
<evidence type="ECO:0000313" key="3">
    <source>
        <dbReference type="Proteomes" id="UP001369815"/>
    </source>
</evidence>
<dbReference type="InterPro" id="IPR001214">
    <property type="entry name" value="SET_dom"/>
</dbReference>
<dbReference type="InterPro" id="IPR046341">
    <property type="entry name" value="SET_dom_sf"/>
</dbReference>
<dbReference type="Proteomes" id="UP001369815">
    <property type="component" value="Unassembled WGS sequence"/>
</dbReference>